<evidence type="ECO:0000313" key="1">
    <source>
        <dbReference type="EMBL" id="VDO60439.1"/>
    </source>
</evidence>
<reference evidence="1 2" key="1">
    <citation type="submission" date="2018-11" db="EMBL/GenBank/DDBJ databases">
        <authorList>
            <consortium name="Pathogen Informatics"/>
        </authorList>
    </citation>
    <scope>NUCLEOTIDE SEQUENCE [LARGE SCALE GENOMIC DNA]</scope>
</reference>
<protein>
    <submittedName>
        <fullName evidence="3">Reverse transcriptase</fullName>
    </submittedName>
</protein>
<gene>
    <name evidence="1" type="ORF">HPBE_LOCUS4210</name>
</gene>
<dbReference type="EMBL" id="UZAH01025284">
    <property type="protein sequence ID" value="VDO60439.1"/>
    <property type="molecule type" value="Genomic_DNA"/>
</dbReference>
<organism evidence="2 3">
    <name type="scientific">Heligmosomoides polygyrus</name>
    <name type="common">Parasitic roundworm</name>
    <dbReference type="NCBI Taxonomy" id="6339"/>
    <lineage>
        <taxon>Eukaryota</taxon>
        <taxon>Metazoa</taxon>
        <taxon>Ecdysozoa</taxon>
        <taxon>Nematoda</taxon>
        <taxon>Chromadorea</taxon>
        <taxon>Rhabditida</taxon>
        <taxon>Rhabditina</taxon>
        <taxon>Rhabditomorpha</taxon>
        <taxon>Strongyloidea</taxon>
        <taxon>Heligmosomidae</taxon>
        <taxon>Heligmosomoides</taxon>
    </lineage>
</organism>
<evidence type="ECO:0000313" key="2">
    <source>
        <dbReference type="Proteomes" id="UP000050761"/>
    </source>
</evidence>
<dbReference type="AlphaFoldDB" id="A0A183FDB0"/>
<proteinExistence type="predicted"/>
<sequence>METKMLRWTAEVTRLDRFRKNTIQQRFGLVPISDKLREARLRWYGHVLRANDDTVRKGRTLRSLESGPEEARSNVG</sequence>
<reference evidence="3" key="2">
    <citation type="submission" date="2019-09" db="UniProtKB">
        <authorList>
            <consortium name="WormBaseParasite"/>
        </authorList>
    </citation>
    <scope>IDENTIFICATION</scope>
</reference>
<accession>A0A3P7X2W4</accession>
<name>A0A183FDB0_HELPZ</name>
<evidence type="ECO:0000313" key="3">
    <source>
        <dbReference type="WBParaSite" id="HPBE_0000420901-mRNA-1"/>
    </source>
</evidence>
<keyword evidence="2" id="KW-1185">Reference proteome</keyword>
<accession>A0A183FDB0</accession>
<dbReference type="OrthoDB" id="771045at2759"/>
<dbReference type="Proteomes" id="UP000050761">
    <property type="component" value="Unassembled WGS sequence"/>
</dbReference>
<dbReference type="WBParaSite" id="HPBE_0000420901-mRNA-1">
    <property type="protein sequence ID" value="HPBE_0000420901-mRNA-1"/>
    <property type="gene ID" value="HPBE_0000420901"/>
</dbReference>